<keyword evidence="4" id="KW-0539">Nucleus</keyword>
<dbReference type="InterPro" id="IPR001680">
    <property type="entry name" value="WD40_rpt"/>
</dbReference>
<comment type="subcellular location">
    <subcellularLocation>
        <location evidence="1">Nucleus</location>
    </subcellularLocation>
</comment>
<dbReference type="Proteomes" id="UP000659654">
    <property type="component" value="Unassembled WGS sequence"/>
</dbReference>
<dbReference type="Proteomes" id="UP000582659">
    <property type="component" value="Unassembled WGS sequence"/>
</dbReference>
<dbReference type="Pfam" id="PF00400">
    <property type="entry name" value="WD40"/>
    <property type="match status" value="3"/>
</dbReference>
<dbReference type="SMR" id="A0A1I7SRB7"/>
<dbReference type="AlphaFoldDB" id="A0A1I7SRB7"/>
<proteinExistence type="predicted"/>
<dbReference type="PROSITE" id="PS50082">
    <property type="entry name" value="WD_REPEATS_2"/>
    <property type="match status" value="1"/>
</dbReference>
<evidence type="ECO:0000256" key="6">
    <source>
        <dbReference type="SAM" id="MobiDB-lite"/>
    </source>
</evidence>
<dbReference type="EMBL" id="CAJFDI010000002">
    <property type="protein sequence ID" value="CAD5218073.1"/>
    <property type="molecule type" value="Genomic_DNA"/>
</dbReference>
<dbReference type="Proteomes" id="UP000095284">
    <property type="component" value="Unplaced"/>
</dbReference>
<dbReference type="InterPro" id="IPR036322">
    <property type="entry name" value="WD40_repeat_dom_sf"/>
</dbReference>
<evidence type="ECO:0000313" key="10">
    <source>
        <dbReference type="Proteomes" id="UP000659654"/>
    </source>
</evidence>
<dbReference type="WBParaSite" id="BXY_1558100.1">
    <property type="protein sequence ID" value="BXY_1558100.1"/>
    <property type="gene ID" value="BXY_1558100"/>
</dbReference>
<dbReference type="InterPro" id="IPR015943">
    <property type="entry name" value="WD40/YVTN_repeat-like_dom_sf"/>
</dbReference>
<dbReference type="SMART" id="SM00320">
    <property type="entry name" value="WD40"/>
    <property type="match status" value="5"/>
</dbReference>
<dbReference type="PROSITE" id="PS50294">
    <property type="entry name" value="WD_REPEATS_REGION"/>
    <property type="match status" value="1"/>
</dbReference>
<organism evidence="9 11">
    <name type="scientific">Bursaphelenchus xylophilus</name>
    <name type="common">Pinewood nematode worm</name>
    <name type="synonym">Aphelenchoides xylophilus</name>
    <dbReference type="NCBI Taxonomy" id="6326"/>
    <lineage>
        <taxon>Eukaryota</taxon>
        <taxon>Metazoa</taxon>
        <taxon>Ecdysozoa</taxon>
        <taxon>Nematoda</taxon>
        <taxon>Chromadorea</taxon>
        <taxon>Rhabditida</taxon>
        <taxon>Tylenchina</taxon>
        <taxon>Tylenchomorpha</taxon>
        <taxon>Aphelenchoidea</taxon>
        <taxon>Aphelenchoididae</taxon>
        <taxon>Bursaphelenchus</taxon>
    </lineage>
</organism>
<evidence type="ECO:0000256" key="3">
    <source>
        <dbReference type="ARBA" id="ARBA00022737"/>
    </source>
</evidence>
<dbReference type="InterPro" id="IPR037850">
    <property type="entry name" value="RBBP5/Swd1"/>
</dbReference>
<dbReference type="OrthoDB" id="196858at2759"/>
<evidence type="ECO:0000256" key="5">
    <source>
        <dbReference type="PROSITE-ProRule" id="PRU00221"/>
    </source>
</evidence>
<evidence type="ECO:0000313" key="11">
    <source>
        <dbReference type="WBParaSite" id="BXY_1558100.1"/>
    </source>
</evidence>
<keyword evidence="3" id="KW-0677">Repeat</keyword>
<protein>
    <submittedName>
        <fullName evidence="7">(pine wood nematode) hypothetical protein</fullName>
    </submittedName>
</protein>
<dbReference type="eggNOG" id="KOG1273">
    <property type="taxonomic scope" value="Eukaryota"/>
</dbReference>
<evidence type="ECO:0000256" key="4">
    <source>
        <dbReference type="ARBA" id="ARBA00023242"/>
    </source>
</evidence>
<feature type="repeat" description="WD" evidence="5">
    <location>
        <begin position="64"/>
        <end position="97"/>
    </location>
</feature>
<dbReference type="PANTHER" id="PTHR44040">
    <property type="entry name" value="RETINOBLASTOMA-BINDING PROTEIN 5"/>
    <property type="match status" value="1"/>
</dbReference>
<sequence>MNTDLLDKNFAVGYPEELDGQLDMANGHANVCKFNRLGTLVAVGSNDGRVFLFDFVTRGLIKSWTAHVKPISSLDFSRSGRMLISGSAESAVALWNVVDTSGQVDRFHFGTCVTATYAHFNPRDEKQILVLIFGTQTSSVSSCILRNIDSKEEIRLGTQLPSQDDAISAATFDKRGQFVLLGTNKGRVLMYCAKTRKLLKTVAQQVNHMIRNFVITRRNGFVMTNSYDRIVRCYKLEDFKKASDGQVIEPLQKFQDMVNKTSWKLICASNEGDYVCGASTKSHSLHVWERNSGNLIKILHGPKGEVLTDVQWHPSRSIILSVANGVVSIWTQAHVENWSAFAPDFVELDDNRKYVETEFEFDVEDEDASEETKDHLDEDEEEEIDVTGLDPADIGSSDDEVNEEGTLWFLPVTKEIEQFEEEKPHV</sequence>
<dbReference type="GO" id="GO:0048188">
    <property type="term" value="C:Set1C/COMPASS complex"/>
    <property type="evidence" value="ECO:0007669"/>
    <property type="project" value="InterPro"/>
</dbReference>
<reference evidence="11" key="1">
    <citation type="submission" date="2016-11" db="UniProtKB">
        <authorList>
            <consortium name="WormBaseParasite"/>
        </authorList>
    </citation>
    <scope>IDENTIFICATION</scope>
</reference>
<evidence type="ECO:0000313" key="7">
    <source>
        <dbReference type="EMBL" id="CAD5218073.1"/>
    </source>
</evidence>
<keyword evidence="10" id="KW-1185">Reference proteome</keyword>
<evidence type="ECO:0000313" key="9">
    <source>
        <dbReference type="Proteomes" id="UP000095284"/>
    </source>
</evidence>
<gene>
    <name evidence="7" type="ORF">BXYJ_LOCUS5466</name>
</gene>
<name>A0A1I7SRB7_BURXY</name>
<dbReference type="Gene3D" id="2.130.10.10">
    <property type="entry name" value="YVTN repeat-like/Quinoprotein amine dehydrogenase"/>
    <property type="match status" value="1"/>
</dbReference>
<keyword evidence="2 5" id="KW-0853">WD repeat</keyword>
<dbReference type="PANTHER" id="PTHR44040:SF1">
    <property type="entry name" value="RETINOBLASTOMA-BINDING PROTEIN 5"/>
    <property type="match status" value="1"/>
</dbReference>
<evidence type="ECO:0000256" key="1">
    <source>
        <dbReference type="ARBA" id="ARBA00004123"/>
    </source>
</evidence>
<evidence type="ECO:0000313" key="8">
    <source>
        <dbReference type="EMBL" id="CAG9102647.1"/>
    </source>
</evidence>
<dbReference type="EMBL" id="CAJFCV020000002">
    <property type="protein sequence ID" value="CAG9102647.1"/>
    <property type="molecule type" value="Genomic_DNA"/>
</dbReference>
<feature type="region of interest" description="Disordered" evidence="6">
    <location>
        <begin position="363"/>
        <end position="401"/>
    </location>
</feature>
<evidence type="ECO:0000256" key="2">
    <source>
        <dbReference type="ARBA" id="ARBA00022574"/>
    </source>
</evidence>
<accession>A0A1I7SRB7</accession>
<dbReference type="SUPFAM" id="SSF50978">
    <property type="entry name" value="WD40 repeat-like"/>
    <property type="match status" value="1"/>
</dbReference>
<reference evidence="8" key="2">
    <citation type="submission" date="2020-08" db="EMBL/GenBank/DDBJ databases">
        <authorList>
            <person name="Kikuchi T."/>
        </authorList>
    </citation>
    <scope>NUCLEOTIDE SEQUENCE</scope>
    <source>
        <strain evidence="7">Ka4C1</strain>
    </source>
</reference>